<feature type="chain" id="PRO_5045148995" evidence="5">
    <location>
        <begin position="28"/>
        <end position="321"/>
    </location>
</feature>
<feature type="domain" description="Metallo-beta-lactamase" evidence="6">
    <location>
        <begin position="90"/>
        <end position="294"/>
    </location>
</feature>
<accession>A0ABY1NIQ7</accession>
<evidence type="ECO:0000259" key="6">
    <source>
        <dbReference type="SMART" id="SM00849"/>
    </source>
</evidence>
<dbReference type="CDD" id="cd07720">
    <property type="entry name" value="OPHC2-like_MBL-fold"/>
    <property type="match status" value="1"/>
</dbReference>
<evidence type="ECO:0000313" key="7">
    <source>
        <dbReference type="EMBL" id="SMP10103.1"/>
    </source>
</evidence>
<dbReference type="InterPro" id="IPR006311">
    <property type="entry name" value="TAT_signal"/>
</dbReference>
<evidence type="ECO:0000313" key="8">
    <source>
        <dbReference type="Proteomes" id="UP001157961"/>
    </source>
</evidence>
<keyword evidence="2" id="KW-0479">Metal-binding</keyword>
<evidence type="ECO:0000256" key="3">
    <source>
        <dbReference type="ARBA" id="ARBA00022801"/>
    </source>
</evidence>
<dbReference type="Pfam" id="PF00753">
    <property type="entry name" value="Lactamase_B"/>
    <property type="match status" value="1"/>
</dbReference>
<gene>
    <name evidence="7" type="ORF">SAMN06265373_10272</name>
</gene>
<dbReference type="PANTHER" id="PTHR42978:SF6">
    <property type="entry name" value="QUORUM-QUENCHING LACTONASE YTNP-RELATED"/>
    <property type="match status" value="1"/>
</dbReference>
<keyword evidence="3" id="KW-0378">Hydrolase</keyword>
<comment type="similarity">
    <text evidence="1">Belongs to the metallo-beta-lactamase superfamily.</text>
</comment>
<dbReference type="RefSeq" id="WP_283424837.1">
    <property type="nucleotide sequence ID" value="NZ_FXTY01000002.1"/>
</dbReference>
<dbReference type="PANTHER" id="PTHR42978">
    <property type="entry name" value="QUORUM-QUENCHING LACTONASE YTNP-RELATED-RELATED"/>
    <property type="match status" value="1"/>
</dbReference>
<dbReference type="SUPFAM" id="SSF56281">
    <property type="entry name" value="Metallo-hydrolase/oxidoreductase"/>
    <property type="match status" value="1"/>
</dbReference>
<dbReference type="EMBL" id="FXTY01000002">
    <property type="protein sequence ID" value="SMP10103.1"/>
    <property type="molecule type" value="Genomic_DNA"/>
</dbReference>
<dbReference type="PROSITE" id="PS51318">
    <property type="entry name" value="TAT"/>
    <property type="match status" value="1"/>
</dbReference>
<keyword evidence="8" id="KW-1185">Reference proteome</keyword>
<dbReference type="Gene3D" id="3.60.15.10">
    <property type="entry name" value="Ribonuclease Z/Hydroxyacylglutathione hydrolase-like"/>
    <property type="match status" value="1"/>
</dbReference>
<keyword evidence="4" id="KW-0862">Zinc</keyword>
<sequence>MSMNRRNFLFAAAATPALATAPKPVLASSPAKNSFQGTYRFTVGDATVTALLDGYLDAAPQMIPGFDEATILPALEKAQQKLYPGGVRIPVNAFLVEHNGQRILIDAGTSSFLGDTLGDLNKALAAINVSADTIDVIALTHIHPDHSGGLIDANGQAVFANAQIAVGQTEYSFWHDDGIMASVPESSRGFFQIARNTVAPYADRMIMHSGEQDVLPGLTSLPLPGHTPGHAGYLLQSAQEQLLFWGDLVHMTALQFDNPNLTIAFDTDAKQTVATRLGMFDRAVADNLLVTGAHLDFPGLGKVRKAADGYAYQPAPWQYGA</sequence>
<dbReference type="InterPro" id="IPR036866">
    <property type="entry name" value="RibonucZ/Hydroxyglut_hydro"/>
</dbReference>
<evidence type="ECO:0000256" key="4">
    <source>
        <dbReference type="ARBA" id="ARBA00022833"/>
    </source>
</evidence>
<reference evidence="7 8" key="1">
    <citation type="submission" date="2017-05" db="EMBL/GenBank/DDBJ databases">
        <authorList>
            <person name="Varghese N."/>
            <person name="Submissions S."/>
        </authorList>
    </citation>
    <scope>NUCLEOTIDE SEQUENCE [LARGE SCALE GENOMIC DNA]</scope>
    <source>
        <strain evidence="7 8">DSM 29734</strain>
    </source>
</reference>
<dbReference type="InterPro" id="IPR051013">
    <property type="entry name" value="MBL_superfamily_lactonases"/>
</dbReference>
<dbReference type="InterPro" id="IPR001279">
    <property type="entry name" value="Metallo-B-lactamas"/>
</dbReference>
<comment type="caution">
    <text evidence="7">The sequence shown here is derived from an EMBL/GenBank/DDBJ whole genome shotgun (WGS) entry which is preliminary data.</text>
</comment>
<dbReference type="SMART" id="SM00849">
    <property type="entry name" value="Lactamase_B"/>
    <property type="match status" value="1"/>
</dbReference>
<feature type="signal peptide" evidence="5">
    <location>
        <begin position="1"/>
        <end position="27"/>
    </location>
</feature>
<organism evidence="7 8">
    <name type="scientific">Shimia sagamensis</name>
    <dbReference type="NCBI Taxonomy" id="1566352"/>
    <lineage>
        <taxon>Bacteria</taxon>
        <taxon>Pseudomonadati</taxon>
        <taxon>Pseudomonadota</taxon>
        <taxon>Alphaproteobacteria</taxon>
        <taxon>Rhodobacterales</taxon>
        <taxon>Roseobacteraceae</taxon>
    </lineage>
</organism>
<proteinExistence type="inferred from homology"/>
<protein>
    <submittedName>
        <fullName evidence="7">Glyoxylase, beta-lactamase superfamily II</fullName>
    </submittedName>
</protein>
<evidence type="ECO:0000256" key="5">
    <source>
        <dbReference type="SAM" id="SignalP"/>
    </source>
</evidence>
<name>A0ABY1NIQ7_9RHOB</name>
<evidence type="ECO:0000256" key="1">
    <source>
        <dbReference type="ARBA" id="ARBA00007749"/>
    </source>
</evidence>
<dbReference type="Proteomes" id="UP001157961">
    <property type="component" value="Unassembled WGS sequence"/>
</dbReference>
<keyword evidence="5" id="KW-0732">Signal</keyword>
<evidence type="ECO:0000256" key="2">
    <source>
        <dbReference type="ARBA" id="ARBA00022723"/>
    </source>
</evidence>